<keyword evidence="1" id="KW-1133">Transmembrane helix</keyword>
<keyword evidence="1" id="KW-0472">Membrane</keyword>
<dbReference type="RefSeq" id="WP_050352830.1">
    <property type="nucleotide sequence ID" value="NZ_BOSN01000001.1"/>
</dbReference>
<dbReference type="AlphaFoldDB" id="A0A0L0QNQ1"/>
<dbReference type="EMBL" id="LGTO01000007">
    <property type="protein sequence ID" value="KNE20260.1"/>
    <property type="molecule type" value="Genomic_DNA"/>
</dbReference>
<dbReference type="Proteomes" id="UP000036780">
    <property type="component" value="Unassembled WGS sequence"/>
</dbReference>
<keyword evidence="1" id="KW-0812">Transmembrane</keyword>
<dbReference type="PATRIC" id="fig|1473.5.peg.2302"/>
<dbReference type="OrthoDB" id="9812349at2"/>
<comment type="caution">
    <text evidence="2">The sequence shown here is derived from an EMBL/GenBank/DDBJ whole genome shotgun (WGS) entry which is preliminary data.</text>
</comment>
<sequence length="140" mass="16084">MKWFIKCLKNYATFRGRARRKEFWMFTLVYMLILFASVLLLSLVSPELLSDDQTAYGTSSTDADLGIGGGILTFLLTIFYISMILPSLAVTVRRLHDTGKSGWWYFIIFIPFVGWIILTIFLILDSEPNENKYGPNPKLE</sequence>
<dbReference type="GeneID" id="66870602"/>
<organism evidence="2 3">
    <name type="scientific">Virgibacillus pantothenticus</name>
    <dbReference type="NCBI Taxonomy" id="1473"/>
    <lineage>
        <taxon>Bacteria</taxon>
        <taxon>Bacillati</taxon>
        <taxon>Bacillota</taxon>
        <taxon>Bacilli</taxon>
        <taxon>Bacillales</taxon>
        <taxon>Bacillaceae</taxon>
        <taxon>Virgibacillus</taxon>
    </lineage>
</organism>
<dbReference type="GO" id="GO:0005886">
    <property type="term" value="C:plasma membrane"/>
    <property type="evidence" value="ECO:0007669"/>
    <property type="project" value="TreeGrafter"/>
</dbReference>
<name>A0A0L0QNQ1_VIRPA</name>
<evidence type="ECO:0000313" key="2">
    <source>
        <dbReference type="EMBL" id="KNE20260.1"/>
    </source>
</evidence>
<dbReference type="PANTHER" id="PTHR34980">
    <property type="entry name" value="INNER MEMBRANE PROTEIN-RELATED-RELATED"/>
    <property type="match status" value="1"/>
</dbReference>
<feature type="transmembrane region" description="Helical" evidence="1">
    <location>
        <begin position="102"/>
        <end position="124"/>
    </location>
</feature>
<evidence type="ECO:0000256" key="1">
    <source>
        <dbReference type="SAM" id="Phobius"/>
    </source>
</evidence>
<dbReference type="InterPro" id="IPR008523">
    <property type="entry name" value="DUF805"/>
</dbReference>
<gene>
    <name evidence="2" type="ORF">AFK71_17890</name>
</gene>
<accession>A0A0L0QNQ1</accession>
<feature type="transmembrane region" description="Helical" evidence="1">
    <location>
        <begin position="23"/>
        <end position="45"/>
    </location>
</feature>
<keyword evidence="3" id="KW-1185">Reference proteome</keyword>
<evidence type="ECO:0008006" key="4">
    <source>
        <dbReference type="Google" id="ProtNLM"/>
    </source>
</evidence>
<dbReference type="PANTHER" id="PTHR34980:SF2">
    <property type="entry name" value="INNER MEMBRANE PROTEIN YHAH-RELATED"/>
    <property type="match status" value="1"/>
</dbReference>
<evidence type="ECO:0000313" key="3">
    <source>
        <dbReference type="Proteomes" id="UP000036780"/>
    </source>
</evidence>
<dbReference type="Pfam" id="PF05656">
    <property type="entry name" value="DUF805"/>
    <property type="match status" value="1"/>
</dbReference>
<feature type="transmembrane region" description="Helical" evidence="1">
    <location>
        <begin position="65"/>
        <end position="90"/>
    </location>
</feature>
<protein>
    <recommendedName>
        <fullName evidence="4">DUF805 domain-containing protein</fullName>
    </recommendedName>
</protein>
<proteinExistence type="predicted"/>
<reference evidence="3" key="1">
    <citation type="submission" date="2015-07" db="EMBL/GenBank/DDBJ databases">
        <title>Fjat-10053 dsm26.</title>
        <authorList>
            <person name="Liu B."/>
            <person name="Wang J."/>
            <person name="Zhu Y."/>
            <person name="Liu G."/>
            <person name="Chen Q."/>
            <person name="Chen Z."/>
            <person name="Lan J."/>
            <person name="Che J."/>
            <person name="Ge C."/>
            <person name="Shi H."/>
            <person name="Pan Z."/>
            <person name="Liu X."/>
        </authorList>
    </citation>
    <scope>NUCLEOTIDE SEQUENCE [LARGE SCALE GENOMIC DNA]</scope>
    <source>
        <strain evidence="3">DSM 26</strain>
    </source>
</reference>